<sequence>MTVLVRRAWPAMAFTFLALVAVIVVLLMNTGSSRRAPFTLNSLPHQQAVHGGESVRFTLTATFASGYRGEVQLRSGQLPDGISVRFSHDFLAPGSSASTDVTVSITTAVSAGTYELPVIGGSGDTIATEGLMLVVLSGRGTSPRPR</sequence>
<gene>
    <name evidence="1" type="ORF">RM423_05280</name>
</gene>
<evidence type="ECO:0000313" key="2">
    <source>
        <dbReference type="Proteomes" id="UP001183176"/>
    </source>
</evidence>
<reference evidence="2" key="1">
    <citation type="submission" date="2023-07" db="EMBL/GenBank/DDBJ databases">
        <title>30 novel species of actinomycetes from the DSMZ collection.</title>
        <authorList>
            <person name="Nouioui I."/>
        </authorList>
    </citation>
    <scope>NUCLEOTIDE SEQUENCE [LARGE SCALE GENOMIC DNA]</scope>
    <source>
        <strain evidence="2">DSM 44399</strain>
    </source>
</reference>
<protein>
    <submittedName>
        <fullName evidence="1">Uncharacterized protein</fullName>
    </submittedName>
</protein>
<dbReference type="RefSeq" id="WP_311421959.1">
    <property type="nucleotide sequence ID" value="NZ_JAVREH010000005.1"/>
</dbReference>
<proteinExistence type="predicted"/>
<name>A0ABU2J732_9ACTN</name>
<evidence type="ECO:0000313" key="1">
    <source>
        <dbReference type="EMBL" id="MDT0260802.1"/>
    </source>
</evidence>
<dbReference type="InterPro" id="IPR013783">
    <property type="entry name" value="Ig-like_fold"/>
</dbReference>
<accession>A0ABU2J732</accession>
<dbReference type="Proteomes" id="UP001183176">
    <property type="component" value="Unassembled WGS sequence"/>
</dbReference>
<dbReference type="EMBL" id="JAVREH010000005">
    <property type="protein sequence ID" value="MDT0260802.1"/>
    <property type="molecule type" value="Genomic_DNA"/>
</dbReference>
<dbReference type="Gene3D" id="2.60.40.10">
    <property type="entry name" value="Immunoglobulins"/>
    <property type="match status" value="1"/>
</dbReference>
<organism evidence="1 2">
    <name type="scientific">Jatrophihabitans lederbergiae</name>
    <dbReference type="NCBI Taxonomy" id="3075547"/>
    <lineage>
        <taxon>Bacteria</taxon>
        <taxon>Bacillati</taxon>
        <taxon>Actinomycetota</taxon>
        <taxon>Actinomycetes</taxon>
        <taxon>Jatrophihabitantales</taxon>
        <taxon>Jatrophihabitantaceae</taxon>
        <taxon>Jatrophihabitans</taxon>
    </lineage>
</organism>
<comment type="caution">
    <text evidence="1">The sequence shown here is derived from an EMBL/GenBank/DDBJ whole genome shotgun (WGS) entry which is preliminary data.</text>
</comment>
<keyword evidence="2" id="KW-1185">Reference proteome</keyword>